<evidence type="ECO:0000256" key="1">
    <source>
        <dbReference type="ARBA" id="ARBA00022448"/>
    </source>
</evidence>
<dbReference type="GO" id="GO:0008270">
    <property type="term" value="F:zinc ion binding"/>
    <property type="evidence" value="ECO:0007669"/>
    <property type="project" value="UniProtKB-UniRule"/>
</dbReference>
<comment type="subcellular location">
    <subcellularLocation>
        <location evidence="6">Cell membrane</location>
        <topology evidence="6">Peripheral membrane protein</topology>
    </subcellularLocation>
</comment>
<dbReference type="PANTHER" id="PTHR38344">
    <property type="entry name" value="UPF0753 PROTEIN AQ_863"/>
    <property type="match status" value="1"/>
</dbReference>
<dbReference type="Proteomes" id="UP000536179">
    <property type="component" value="Unassembled WGS sequence"/>
</dbReference>
<protein>
    <recommendedName>
        <fullName evidence="6">Probable inorganic carbon transporter subunit DabA</fullName>
    </recommendedName>
</protein>
<feature type="binding site" evidence="6">
    <location>
        <position position="561"/>
    </location>
    <ligand>
        <name>Zn(2+)</name>
        <dbReference type="ChEBI" id="CHEBI:29105"/>
    </ligand>
</feature>
<evidence type="ECO:0000313" key="7">
    <source>
        <dbReference type="EMBL" id="MBB3209989.1"/>
    </source>
</evidence>
<comment type="function">
    <text evidence="6">Part of an energy-coupled inorganic carbon pump.</text>
</comment>
<dbReference type="RefSeq" id="WP_184309015.1">
    <property type="nucleotide sequence ID" value="NZ_JACHXU010000030.1"/>
</dbReference>
<dbReference type="PANTHER" id="PTHR38344:SF1">
    <property type="entry name" value="INORGANIC CARBON TRANSPORTER SUBUNIT DABA-RELATED"/>
    <property type="match status" value="1"/>
</dbReference>
<dbReference type="AlphaFoldDB" id="A0A7W5E598"/>
<organism evidence="7 8">
    <name type="scientific">Aporhodopirellula rubra</name>
    <dbReference type="NCBI Taxonomy" id="980271"/>
    <lineage>
        <taxon>Bacteria</taxon>
        <taxon>Pseudomonadati</taxon>
        <taxon>Planctomycetota</taxon>
        <taxon>Planctomycetia</taxon>
        <taxon>Pirellulales</taxon>
        <taxon>Pirellulaceae</taxon>
        <taxon>Aporhodopirellula</taxon>
    </lineage>
</organism>
<gene>
    <name evidence="6" type="primary">dabA</name>
    <name evidence="7" type="ORF">FHS27_005835</name>
</gene>
<proteinExistence type="inferred from homology"/>
<keyword evidence="2 6" id="KW-1003">Cell membrane</keyword>
<keyword evidence="1 6" id="KW-0813">Transport</keyword>
<keyword evidence="5 6" id="KW-0472">Membrane</keyword>
<keyword evidence="4 6" id="KW-0862">Zinc</keyword>
<feature type="binding site" evidence="6">
    <location>
        <position position="386"/>
    </location>
    <ligand>
        <name>Zn(2+)</name>
        <dbReference type="ChEBI" id="CHEBI:29105"/>
    </ligand>
</feature>
<dbReference type="Pfam" id="PF10070">
    <property type="entry name" value="DabA"/>
    <property type="match status" value="1"/>
</dbReference>
<accession>A0A7W5E598</accession>
<evidence type="ECO:0000256" key="2">
    <source>
        <dbReference type="ARBA" id="ARBA00022475"/>
    </source>
</evidence>
<evidence type="ECO:0000313" key="8">
    <source>
        <dbReference type="Proteomes" id="UP000536179"/>
    </source>
</evidence>
<name>A0A7W5E598_9BACT</name>
<reference evidence="7 8" key="1">
    <citation type="submission" date="2020-08" db="EMBL/GenBank/DDBJ databases">
        <title>Genomic Encyclopedia of Type Strains, Phase III (KMG-III): the genomes of soil and plant-associated and newly described type strains.</title>
        <authorList>
            <person name="Whitman W."/>
        </authorList>
    </citation>
    <scope>NUCLEOTIDE SEQUENCE [LARGE SCALE GENOMIC DNA]</scope>
    <source>
        <strain evidence="7 8">CECT 8075</strain>
    </source>
</reference>
<dbReference type="HAMAP" id="MF_01871">
    <property type="entry name" value="DabA"/>
    <property type="match status" value="1"/>
</dbReference>
<feature type="binding site" evidence="6">
    <location>
        <position position="576"/>
    </location>
    <ligand>
        <name>Zn(2+)</name>
        <dbReference type="ChEBI" id="CHEBI:29105"/>
    </ligand>
</feature>
<dbReference type="GO" id="GO:0005886">
    <property type="term" value="C:plasma membrane"/>
    <property type="evidence" value="ECO:0007669"/>
    <property type="project" value="UniProtKB-SubCell"/>
</dbReference>
<feature type="binding site" evidence="6">
    <location>
        <position position="384"/>
    </location>
    <ligand>
        <name>Zn(2+)</name>
        <dbReference type="ChEBI" id="CHEBI:29105"/>
    </ligand>
</feature>
<comment type="cofactor">
    <cofactor evidence="6">
        <name>Zn(2+)</name>
        <dbReference type="ChEBI" id="CHEBI:29105"/>
    </cofactor>
</comment>
<keyword evidence="8" id="KW-1185">Reference proteome</keyword>
<evidence type="ECO:0000256" key="5">
    <source>
        <dbReference type="ARBA" id="ARBA00023136"/>
    </source>
</evidence>
<comment type="similarity">
    <text evidence="6">Belongs to the inorganic carbon transporter (TC 9.A.2) DabA family.</text>
</comment>
<evidence type="ECO:0000256" key="6">
    <source>
        <dbReference type="HAMAP-Rule" id="MF_01871"/>
    </source>
</evidence>
<dbReference type="EMBL" id="JACHXU010000030">
    <property type="protein sequence ID" value="MBB3209989.1"/>
    <property type="molecule type" value="Genomic_DNA"/>
</dbReference>
<evidence type="ECO:0000256" key="3">
    <source>
        <dbReference type="ARBA" id="ARBA00022723"/>
    </source>
</evidence>
<comment type="caution">
    <text evidence="7">The sequence shown here is derived from an EMBL/GenBank/DDBJ whole genome shotgun (WGS) entry which is preliminary data.</text>
</comment>
<dbReference type="InterPro" id="IPR018752">
    <property type="entry name" value="DabA"/>
</dbReference>
<keyword evidence="3 6" id="KW-0479">Metal-binding</keyword>
<sequence>MSNVMTQNAPASPMKAAVAKIISRSEPGTSGFGTTIREALKRVSDVIAPVWPLRDYVAVNPYAGLSANSFLEARSLLQSFSDCETLMGIEYYRDAYREGRFTADDIAESMKELAEQQITTSLDAQDTCDLLAQNSNSENPGIREQKVQPRLRTIAEIATTSHSIDWSEAIRDEVSKHCAAHYDEGESVWASPVAHLSLYQAWRTVAPHDRNIEILGLRGIRQFIAKLPAMPETAITELLTRLNVPQPLWSSFLLCQAFSIPGWSAWTKYQTNWKGNAPVSNDSFSENDLVGLLAIRLAYDVALAESESIEIDLSGLVDKNWPAGIGRTNGNEEAVVRLVLLRASEIAFRNNLLDSMCEKPFSPHHETSDLASPPQRKLAQMVFCIDVRSERIRRQLESLSDQIDTLGFAGFFGMPIQSVSIGQTTGDAHVPVLIKPKFKLHEGLPHQEHEPSVISKRKQTRTWRQTWNEYSTSGIGCFSFVESTGLLYGWKLASRAFGKAGSNDHRYDAVPDHERDQLGPTLRGLNHQGITLTQQADLAESILRNMGLTEDFASLVVFCGHASQTDNNPLAAGLDCGACGGHSGEPNARLAAMLLNQHSIRTILANRGIMIPDDTLFVAGLHNTATDSITFFHADDVPESHRDHVQQLTEIADNASEQTRLERLPIVASDTVEKLIQRAGDWSEVRPEWALAGNAAFIVAPRSLTRDVNLDGRSFLHSYDWQQDPEGKVLESIMTAPMVVAHWINMQYYASTVDNAHFGSGCKTVHNVVGRFGILSGNGGDLMTGLPWQSVHTGSAYQHAPMRLQVIIAAPLESIDRVLQKHLPVAELVEGGWLHLVAIHDGMSYQRAPSGDWSAMPSAMPSACNTVN</sequence>
<comment type="subunit">
    <text evidence="6">Forms a complex with DabB.</text>
</comment>
<evidence type="ECO:0000256" key="4">
    <source>
        <dbReference type="ARBA" id="ARBA00022833"/>
    </source>
</evidence>